<dbReference type="Gene3D" id="3.40.800.10">
    <property type="entry name" value="Ureohydrolase domain"/>
    <property type="match status" value="1"/>
</dbReference>
<dbReference type="PROSITE" id="PS51409">
    <property type="entry name" value="ARGINASE_2"/>
    <property type="match status" value="1"/>
</dbReference>
<keyword evidence="2 4" id="KW-0479">Metal-binding</keyword>
<dbReference type="KEGG" id="haj:DU500_07920"/>
<evidence type="ECO:0000256" key="1">
    <source>
        <dbReference type="ARBA" id="ARBA00009227"/>
    </source>
</evidence>
<accession>A0A345E2D4</accession>
<comment type="similarity">
    <text evidence="1">Belongs to the arginase family. Agmatinase subfamily.</text>
</comment>
<dbReference type="PANTHER" id="PTHR11358">
    <property type="entry name" value="ARGINASE/AGMATINASE"/>
    <property type="match status" value="1"/>
</dbReference>
<gene>
    <name evidence="6" type="primary">speB</name>
    <name evidence="6" type="ORF">DU500_07920</name>
</gene>
<keyword evidence="7" id="KW-1185">Reference proteome</keyword>
<keyword evidence="4" id="KW-0464">Manganese</keyword>
<dbReference type="Pfam" id="PF00491">
    <property type="entry name" value="Arginase"/>
    <property type="match status" value="1"/>
</dbReference>
<evidence type="ECO:0000256" key="5">
    <source>
        <dbReference type="RuleBase" id="RU003684"/>
    </source>
</evidence>
<dbReference type="InterPro" id="IPR005925">
    <property type="entry name" value="Agmatinase-rel"/>
</dbReference>
<dbReference type="InterPro" id="IPR023696">
    <property type="entry name" value="Ureohydrolase_dom_sf"/>
</dbReference>
<feature type="binding site" evidence="4">
    <location>
        <position position="120"/>
    </location>
    <ligand>
        <name>Mn(2+)</name>
        <dbReference type="ChEBI" id="CHEBI:29035"/>
        <label>1</label>
    </ligand>
</feature>
<dbReference type="PIRSF" id="PIRSF036979">
    <property type="entry name" value="Arginase"/>
    <property type="match status" value="1"/>
</dbReference>
<dbReference type="AlphaFoldDB" id="A0A345E2D4"/>
<feature type="binding site" evidence="4">
    <location>
        <position position="145"/>
    </location>
    <ligand>
        <name>Mn(2+)</name>
        <dbReference type="ChEBI" id="CHEBI:29035"/>
        <label>1</label>
    </ligand>
</feature>
<dbReference type="Proteomes" id="UP000253273">
    <property type="component" value="Chromosome"/>
</dbReference>
<feature type="binding site" evidence="4">
    <location>
        <position position="147"/>
    </location>
    <ligand>
        <name>Mn(2+)</name>
        <dbReference type="ChEBI" id="CHEBI:29035"/>
        <label>1</label>
    </ligand>
</feature>
<dbReference type="PRINTS" id="PR00116">
    <property type="entry name" value="ARGINASE"/>
</dbReference>
<sequence>MIDPQSVPRFAGVATFMRRPHVYDLGETEADAAFLGVPFDDATSYRPGARFGPRSIREASTLLKPYNPETDTDLNEFTIVDHDDVPVVPGYIKDTFEAIEERIGTVLDHGVVPVLAGGDHSTTLPVLRAIAEKYGPVSLVQFDAHSDLWTEYFGRDHNHGTTIHYAIEEGLIDPETSIRIGERGGLYGPDDVERFEAAGIESYTATEATTLGLDAMGDRIGEIVDGPVFATIDIDSVDPAYAPGTGTPMPGGFTSREILTLTRQLHAVDLIGFDLVEVAPPYDDQSGSTAILAANVMFEALCAALESSTTNTNHDG</sequence>
<organism evidence="6 7">
    <name type="scientific">Haloplanus rubicundus</name>
    <dbReference type="NCBI Taxonomy" id="1547898"/>
    <lineage>
        <taxon>Archaea</taxon>
        <taxon>Methanobacteriati</taxon>
        <taxon>Methanobacteriota</taxon>
        <taxon>Stenosarchaea group</taxon>
        <taxon>Halobacteria</taxon>
        <taxon>Halobacteriales</taxon>
        <taxon>Haloferacaceae</taxon>
        <taxon>Haloplanus</taxon>
    </lineage>
</organism>
<evidence type="ECO:0000313" key="6">
    <source>
        <dbReference type="EMBL" id="AXG06356.1"/>
    </source>
</evidence>
<proteinExistence type="inferred from homology"/>
<evidence type="ECO:0000256" key="4">
    <source>
        <dbReference type="PIRSR" id="PIRSR036979-1"/>
    </source>
</evidence>
<dbReference type="GO" id="GO:0033389">
    <property type="term" value="P:putrescine biosynthetic process from arginine, via agmatine"/>
    <property type="evidence" value="ECO:0007669"/>
    <property type="project" value="TreeGrafter"/>
</dbReference>
<dbReference type="PANTHER" id="PTHR11358:SF26">
    <property type="entry name" value="GUANIDINO ACID HYDROLASE, MITOCHONDRIAL"/>
    <property type="match status" value="1"/>
</dbReference>
<dbReference type="GO" id="GO:0008783">
    <property type="term" value="F:agmatinase activity"/>
    <property type="evidence" value="ECO:0007669"/>
    <property type="project" value="UniProtKB-EC"/>
</dbReference>
<dbReference type="EC" id="3.5.3.11" evidence="6"/>
<feature type="binding site" evidence="4">
    <location>
        <position position="233"/>
    </location>
    <ligand>
        <name>Mn(2+)</name>
        <dbReference type="ChEBI" id="CHEBI:29035"/>
        <label>1</label>
    </ligand>
</feature>
<dbReference type="CDD" id="cd11592">
    <property type="entry name" value="Agmatinase_PAH"/>
    <property type="match status" value="1"/>
</dbReference>
<evidence type="ECO:0000256" key="3">
    <source>
        <dbReference type="ARBA" id="ARBA00022801"/>
    </source>
</evidence>
<name>A0A345E2D4_9EURY</name>
<protein>
    <submittedName>
        <fullName evidence="6">Agmatinase</fullName>
        <ecNumber evidence="6">3.5.3.11</ecNumber>
    </submittedName>
</protein>
<dbReference type="NCBIfam" id="TIGR01230">
    <property type="entry name" value="agmatinase"/>
    <property type="match status" value="1"/>
</dbReference>
<evidence type="ECO:0000256" key="2">
    <source>
        <dbReference type="ARBA" id="ARBA00022723"/>
    </source>
</evidence>
<reference evidence="6 7" key="1">
    <citation type="submission" date="2018-07" db="EMBL/GenBank/DDBJ databases">
        <title>Genome sequences of Haloplanus sp. CBA1113.</title>
        <authorList>
            <person name="Kim Y.B."/>
            <person name="Roh S.W."/>
        </authorList>
    </citation>
    <scope>NUCLEOTIDE SEQUENCE [LARGE SCALE GENOMIC DNA]</scope>
    <source>
        <strain evidence="6 7">CBA1113</strain>
    </source>
</reference>
<dbReference type="GO" id="GO:0046872">
    <property type="term" value="F:metal ion binding"/>
    <property type="evidence" value="ECO:0007669"/>
    <property type="project" value="UniProtKB-KW"/>
</dbReference>
<dbReference type="OrthoDB" id="7186at2157"/>
<feature type="binding site" evidence="4">
    <location>
        <position position="235"/>
    </location>
    <ligand>
        <name>Mn(2+)</name>
        <dbReference type="ChEBI" id="CHEBI:29035"/>
        <label>1</label>
    </ligand>
</feature>
<feature type="binding site" evidence="4">
    <location>
        <position position="143"/>
    </location>
    <ligand>
        <name>Mn(2+)</name>
        <dbReference type="ChEBI" id="CHEBI:29035"/>
        <label>1</label>
    </ligand>
</feature>
<dbReference type="InterPro" id="IPR006035">
    <property type="entry name" value="Ureohydrolase"/>
</dbReference>
<dbReference type="InterPro" id="IPR020855">
    <property type="entry name" value="Ureohydrolase_Mn_BS"/>
</dbReference>
<dbReference type="EMBL" id="CP031150">
    <property type="protein sequence ID" value="AXG06356.1"/>
    <property type="molecule type" value="Genomic_DNA"/>
</dbReference>
<dbReference type="PROSITE" id="PS01053">
    <property type="entry name" value="ARGINASE_1"/>
    <property type="match status" value="1"/>
</dbReference>
<keyword evidence="3 5" id="KW-0378">Hydrolase</keyword>
<comment type="cofactor">
    <cofactor evidence="4">
        <name>Mn(2+)</name>
        <dbReference type="ChEBI" id="CHEBI:29035"/>
    </cofactor>
    <text evidence="4">Binds 2 manganese ions per subunit.</text>
</comment>
<dbReference type="SUPFAM" id="SSF52768">
    <property type="entry name" value="Arginase/deacetylase"/>
    <property type="match status" value="1"/>
</dbReference>
<evidence type="ECO:0000313" key="7">
    <source>
        <dbReference type="Proteomes" id="UP000253273"/>
    </source>
</evidence>